<dbReference type="GO" id="GO:0004792">
    <property type="term" value="F:thiosulfate-cyanide sulfurtransferase activity"/>
    <property type="evidence" value="ECO:0007669"/>
    <property type="project" value="TreeGrafter"/>
</dbReference>
<feature type="region of interest" description="Disordered" evidence="1">
    <location>
        <begin position="1"/>
        <end position="37"/>
    </location>
</feature>
<dbReference type="VEuPathDB" id="TriTrypDB:ADEAN_000201400"/>
<reference evidence="3 4" key="1">
    <citation type="submission" date="2020-08" db="EMBL/GenBank/DDBJ databases">
        <authorList>
            <person name="Newling K."/>
            <person name="Davey J."/>
            <person name="Forrester S."/>
        </authorList>
    </citation>
    <scope>NUCLEOTIDE SEQUENCE [LARGE SCALE GENOMIC DNA]</scope>
    <source>
        <strain evidence="4">Crithidia deanei Carvalho (ATCC PRA-265)</strain>
    </source>
</reference>
<keyword evidence="4" id="KW-1185">Reference proteome</keyword>
<dbReference type="OrthoDB" id="566238at2759"/>
<dbReference type="Proteomes" id="UP000515908">
    <property type="component" value="Chromosome 03"/>
</dbReference>
<dbReference type="InterPro" id="IPR001763">
    <property type="entry name" value="Rhodanese-like_dom"/>
</dbReference>
<feature type="domain" description="Rhodanese" evidence="2">
    <location>
        <begin position="150"/>
        <end position="252"/>
    </location>
</feature>
<accession>A0A7G2C731</accession>
<dbReference type="SMART" id="SM00450">
    <property type="entry name" value="RHOD"/>
    <property type="match status" value="1"/>
</dbReference>
<feature type="compositionally biased region" description="Low complexity" evidence="1">
    <location>
        <begin position="12"/>
        <end position="29"/>
    </location>
</feature>
<evidence type="ECO:0000259" key="2">
    <source>
        <dbReference type="PROSITE" id="PS50206"/>
    </source>
</evidence>
<protein>
    <submittedName>
        <fullName evidence="3">Rhodanese-like domain containing protein, putative</fullName>
    </submittedName>
</protein>
<proteinExistence type="predicted"/>
<sequence>MEDAKAEASILEGEAAATTEGSTTNASEGWPEPTLEDLDRSIPQVDCEFIANLIRCRTVRRQEFLERKEVVKQKAEEMTKKEAKTVSDTTSFSRLGGLTGLWRSANLLGDQDENDTAAGTKESAVVVSDNVLAALTPEERDLLETTRPEYNDGFILIDCRTVNEVTSWGIIEGAKVLPAHELFEAFHKTPEDFHADYGFAKPTPDETIICYCQFGPRSLMAAQILSWMGYLKVLHFRDGFYEWGKQYNLLLRRWMEHDKSSGNELRRLAAFQAGLELQREIAPEFNALPMQEAAKYRLDQTRSRGTLLIGEGLRVEAYAKVAQLLEGLPVESREKQLDTGSGSPQHLTRFLEQTTGVNPVTEEGTELLEIGAAQEKSLETHYDPTRSF</sequence>
<evidence type="ECO:0000313" key="3">
    <source>
        <dbReference type="EMBL" id="CAD2214563.1"/>
    </source>
</evidence>
<dbReference type="PROSITE" id="PS50206">
    <property type="entry name" value="RHODANESE_3"/>
    <property type="match status" value="1"/>
</dbReference>
<dbReference type="GO" id="GO:0005739">
    <property type="term" value="C:mitochondrion"/>
    <property type="evidence" value="ECO:0007669"/>
    <property type="project" value="TreeGrafter"/>
</dbReference>
<dbReference type="PANTHER" id="PTHR44086">
    <property type="entry name" value="THIOSULFATE SULFURTRANSFERASE RDL2, MITOCHONDRIAL-RELATED"/>
    <property type="match status" value="1"/>
</dbReference>
<evidence type="ECO:0000313" key="4">
    <source>
        <dbReference type="Proteomes" id="UP000515908"/>
    </source>
</evidence>
<dbReference type="PANTHER" id="PTHR44086:SF5">
    <property type="entry name" value="RHODANESE DOMAIN-CONTAINING PROTEIN"/>
    <property type="match status" value="1"/>
</dbReference>
<dbReference type="SUPFAM" id="SSF52821">
    <property type="entry name" value="Rhodanese/Cell cycle control phosphatase"/>
    <property type="match status" value="1"/>
</dbReference>
<evidence type="ECO:0000256" key="1">
    <source>
        <dbReference type="SAM" id="MobiDB-lite"/>
    </source>
</evidence>
<dbReference type="AlphaFoldDB" id="A0A7G2C731"/>
<gene>
    <name evidence="3" type="ORF">ADEAN_000201400</name>
</gene>
<organism evidence="3 4">
    <name type="scientific">Angomonas deanei</name>
    <dbReference type="NCBI Taxonomy" id="59799"/>
    <lineage>
        <taxon>Eukaryota</taxon>
        <taxon>Discoba</taxon>
        <taxon>Euglenozoa</taxon>
        <taxon>Kinetoplastea</taxon>
        <taxon>Metakinetoplastina</taxon>
        <taxon>Trypanosomatida</taxon>
        <taxon>Trypanosomatidae</taxon>
        <taxon>Strigomonadinae</taxon>
        <taxon>Angomonas</taxon>
    </lineage>
</organism>
<dbReference type="InterPro" id="IPR036873">
    <property type="entry name" value="Rhodanese-like_dom_sf"/>
</dbReference>
<dbReference type="Pfam" id="PF00581">
    <property type="entry name" value="Rhodanese"/>
    <property type="match status" value="1"/>
</dbReference>
<dbReference type="Gene3D" id="3.40.250.10">
    <property type="entry name" value="Rhodanese-like domain"/>
    <property type="match status" value="1"/>
</dbReference>
<name>A0A7G2C731_9TRYP</name>
<dbReference type="EMBL" id="LR877147">
    <property type="protein sequence ID" value="CAD2214563.1"/>
    <property type="molecule type" value="Genomic_DNA"/>
</dbReference>